<dbReference type="InterPro" id="IPR044861">
    <property type="entry name" value="IPNS-like_FE2OG_OXY"/>
</dbReference>
<keyword evidence="2" id="KW-0479">Metal-binding</keyword>
<dbReference type="PANTHER" id="PTHR47991">
    <property type="entry name" value="OXOGLUTARATE/IRON-DEPENDENT DIOXYGENASE"/>
    <property type="match status" value="1"/>
</dbReference>
<reference evidence="6 7" key="1">
    <citation type="journal article" date="2020" name="bioRxiv">
        <title>Sequence and annotation of 42 cannabis genomes reveals extensive copy number variation in cannabinoid synthesis and pathogen resistance genes.</title>
        <authorList>
            <person name="Mckernan K.J."/>
            <person name="Helbert Y."/>
            <person name="Kane L.T."/>
            <person name="Ebling H."/>
            <person name="Zhang L."/>
            <person name="Liu B."/>
            <person name="Eaton Z."/>
            <person name="Mclaughlin S."/>
            <person name="Kingan S."/>
            <person name="Baybayan P."/>
            <person name="Concepcion G."/>
            <person name="Jordan M."/>
            <person name="Riva A."/>
            <person name="Barbazuk W."/>
            <person name="Harkins T."/>
        </authorList>
    </citation>
    <scope>NUCLEOTIDE SEQUENCE [LARGE SCALE GENOMIC DNA]</scope>
    <source>
        <strain evidence="7">cv. Jamaican Lion 4</strain>
        <tissue evidence="6">Leaf</tissue>
    </source>
</reference>
<dbReference type="InterPro" id="IPR026992">
    <property type="entry name" value="DIOX_N"/>
</dbReference>
<gene>
    <name evidence="6" type="ORF">F8388_009407</name>
</gene>
<evidence type="ECO:0000313" key="6">
    <source>
        <dbReference type="EMBL" id="KAF4358124.1"/>
    </source>
</evidence>
<proteinExistence type="inferred from homology"/>
<evidence type="ECO:0000256" key="3">
    <source>
        <dbReference type="ARBA" id="ARBA00022896"/>
    </source>
</evidence>
<dbReference type="InterPro" id="IPR005123">
    <property type="entry name" value="Oxoglu/Fe-dep_dioxygenase_dom"/>
</dbReference>
<dbReference type="Gene3D" id="2.60.120.330">
    <property type="entry name" value="B-lactam Antibiotic, Isopenicillin N Synthase, Chain"/>
    <property type="match status" value="3"/>
</dbReference>
<dbReference type="AlphaFoldDB" id="A0A7J6EIE7"/>
<comment type="caution">
    <text evidence="6">The sequence shown here is derived from an EMBL/GenBank/DDBJ whole genome shotgun (WGS) entry which is preliminary data.</text>
</comment>
<dbReference type="GO" id="GO:0046872">
    <property type="term" value="F:metal ion binding"/>
    <property type="evidence" value="ECO:0007669"/>
    <property type="project" value="UniProtKB-KW"/>
</dbReference>
<feature type="domain" description="Fe2OG dioxygenase" evidence="5">
    <location>
        <begin position="461"/>
        <end position="559"/>
    </location>
</feature>
<evidence type="ECO:0000256" key="2">
    <source>
        <dbReference type="ARBA" id="ARBA00022723"/>
    </source>
</evidence>
<dbReference type="GO" id="GO:0031418">
    <property type="term" value="F:L-ascorbic acid binding"/>
    <property type="evidence" value="ECO:0007669"/>
    <property type="project" value="UniProtKB-KW"/>
</dbReference>
<dbReference type="EMBL" id="JAATIP010000228">
    <property type="protein sequence ID" value="KAF4358124.1"/>
    <property type="molecule type" value="Genomic_DNA"/>
</dbReference>
<dbReference type="Proteomes" id="UP000525078">
    <property type="component" value="Unassembled WGS sequence"/>
</dbReference>
<organism evidence="6 7">
    <name type="scientific">Cannabis sativa</name>
    <name type="common">Hemp</name>
    <name type="synonym">Marijuana</name>
    <dbReference type="NCBI Taxonomy" id="3483"/>
    <lineage>
        <taxon>Eukaryota</taxon>
        <taxon>Viridiplantae</taxon>
        <taxon>Streptophyta</taxon>
        <taxon>Embryophyta</taxon>
        <taxon>Tracheophyta</taxon>
        <taxon>Spermatophyta</taxon>
        <taxon>Magnoliopsida</taxon>
        <taxon>eudicotyledons</taxon>
        <taxon>Gunneridae</taxon>
        <taxon>Pentapetalae</taxon>
        <taxon>rosids</taxon>
        <taxon>fabids</taxon>
        <taxon>Rosales</taxon>
        <taxon>Cannabaceae</taxon>
        <taxon>Cannabis</taxon>
    </lineage>
</organism>
<evidence type="ECO:0000313" key="7">
    <source>
        <dbReference type="Proteomes" id="UP000525078"/>
    </source>
</evidence>
<evidence type="ECO:0000256" key="1">
    <source>
        <dbReference type="ARBA" id="ARBA00008056"/>
    </source>
</evidence>
<keyword evidence="4" id="KW-0408">Iron</keyword>
<evidence type="ECO:0000256" key="4">
    <source>
        <dbReference type="ARBA" id="ARBA00023004"/>
    </source>
</evidence>
<dbReference type="PROSITE" id="PS51471">
    <property type="entry name" value="FE2OG_OXY"/>
    <property type="match status" value="1"/>
</dbReference>
<accession>A0A7J6EIE7</accession>
<comment type="similarity">
    <text evidence="1">Belongs to the iron/ascorbate-dependent oxidoreductase family.</text>
</comment>
<dbReference type="Pfam" id="PF03171">
    <property type="entry name" value="2OG-FeII_Oxy"/>
    <property type="match status" value="1"/>
</dbReference>
<name>A0A7J6EIE7_CANSA</name>
<evidence type="ECO:0000259" key="5">
    <source>
        <dbReference type="PROSITE" id="PS51471"/>
    </source>
</evidence>
<protein>
    <recommendedName>
        <fullName evidence="5">Fe2OG dioxygenase domain-containing protein</fullName>
    </recommendedName>
</protein>
<dbReference type="SUPFAM" id="SSF51197">
    <property type="entry name" value="Clavaminate synthase-like"/>
    <property type="match status" value="3"/>
</dbReference>
<sequence length="611" mass="71111">MEKLLLTKSELNFVPKSYIFPSEIRPGNAKVPLCEFIPVIDMKQEQTKLIQQITNACKDYGIFQLINHGIEEKLLEDVLNVTKEFFELPYEEKSSLFSNDPNKIFREAKKYSMEKLLSTKTDLNFVPDSYILPPHSRPGKTKLSTNSFHTIPIIDLKQQQQQQQLIHHIIQASKEFGFFQLINHGIEEKLIQDVLDVTKEFFELPIEDKQVLYSDDPTQICRLYTSIGYGDEIVHYWRDVLRHLGHPIQKHIQFWPQKPPQYRKNTSFSSMEKLLSTKRELKFVPECYKLPPDCRPGNTIVPICEFIPVIDFKEEQPKLIHQIIHASKQYGFFQLINHGVEEKLLKDVLDVAKEFFELPGDEEKERLCCDMNHVKLNNRKLLTSIDYMNESLHYWRDALRLPCLPLQNNIQFWPQKPPIFREVIGSYSVEVRKLSMRILDLISKGLGLENGYFYNKSELCNVHIITLNHYPPCPDPSLTLGLPKHSDPNLITLLLQQMDGLQILKDQQWFALKPFPNAFVVNVGHILEILSNGKVKSVEHRVVTNKNNGRTTVGSFIYPCPDCQIEPTKALINENNPPLYKQFPFKDFMATYVAHTSNRESPLKHYQLQPN</sequence>
<dbReference type="InterPro" id="IPR050295">
    <property type="entry name" value="Plant_2OG-oxidoreductases"/>
</dbReference>
<dbReference type="Pfam" id="PF14226">
    <property type="entry name" value="DIOX_N"/>
    <property type="match status" value="3"/>
</dbReference>
<keyword evidence="3" id="KW-0847">Vitamin C</keyword>
<dbReference type="InterPro" id="IPR027443">
    <property type="entry name" value="IPNS-like_sf"/>
</dbReference>